<sequence>MESEPERVHQQRLVLGPQLQQHGQRALLVLGRAVLDETHELLDERRRPDLAAAGGVGGEQEEDGQRLVHHVERLVVDDLEKRRHDAGLGGPHLVLLVEHQVEDGRGGVLLPPDAAVLEELDERRDAAQPPDGELVLVDHGQAEQRRGGVLLRLRAAVAEDLDDERECSPLGDVALVALVDGQVQQRRDRVLLHLLVRAGEEPDERRDAAAVGDERPVLRALLGQHPDPLHSLPLHVEVDRRHAFHQRRDVLGAALMLVVLLRHGLRLPLLQLHLVLVAPFQDQVLERVVGRQRHVRQPLPRLRARPLPAVQPFLDAPPLNFGIPVQWQR</sequence>
<dbReference type="FunCoup" id="A0A0P0XHE8">
    <property type="interactions" value="331"/>
</dbReference>
<dbReference type="AlphaFoldDB" id="A0A0P0XHE8"/>
<gene>
    <name evidence="1" type="ordered locus">Os08g0481300</name>
    <name evidence="1" type="ORF">OSNPB_080481300</name>
</gene>
<name>A0A0P0XHE8_ORYSJ</name>
<accession>A0A0P0XHE8</accession>
<dbReference type="PaxDb" id="39947-A0A0P0XHE8"/>
<reference evidence="2" key="1">
    <citation type="journal article" date="2005" name="Nature">
        <title>The map-based sequence of the rice genome.</title>
        <authorList>
            <consortium name="International rice genome sequencing project (IRGSP)"/>
            <person name="Matsumoto T."/>
            <person name="Wu J."/>
            <person name="Kanamori H."/>
            <person name="Katayose Y."/>
            <person name="Fujisawa M."/>
            <person name="Namiki N."/>
            <person name="Mizuno H."/>
            <person name="Yamamoto K."/>
            <person name="Antonio B.A."/>
            <person name="Baba T."/>
            <person name="Sakata K."/>
            <person name="Nagamura Y."/>
            <person name="Aoki H."/>
            <person name="Arikawa K."/>
            <person name="Arita K."/>
            <person name="Bito T."/>
            <person name="Chiden Y."/>
            <person name="Fujitsuka N."/>
            <person name="Fukunaka R."/>
            <person name="Hamada M."/>
            <person name="Harada C."/>
            <person name="Hayashi A."/>
            <person name="Hijishita S."/>
            <person name="Honda M."/>
            <person name="Hosokawa S."/>
            <person name="Ichikawa Y."/>
            <person name="Idonuma A."/>
            <person name="Iijima M."/>
            <person name="Ikeda M."/>
            <person name="Ikeno M."/>
            <person name="Ito K."/>
            <person name="Ito S."/>
            <person name="Ito T."/>
            <person name="Ito Y."/>
            <person name="Ito Y."/>
            <person name="Iwabuchi A."/>
            <person name="Kamiya K."/>
            <person name="Karasawa W."/>
            <person name="Kurita K."/>
            <person name="Katagiri S."/>
            <person name="Kikuta A."/>
            <person name="Kobayashi H."/>
            <person name="Kobayashi N."/>
            <person name="Machita K."/>
            <person name="Maehara T."/>
            <person name="Masukawa M."/>
            <person name="Mizubayashi T."/>
            <person name="Mukai Y."/>
            <person name="Nagasaki H."/>
            <person name="Nagata Y."/>
            <person name="Naito S."/>
            <person name="Nakashima M."/>
            <person name="Nakama Y."/>
            <person name="Nakamichi Y."/>
            <person name="Nakamura M."/>
            <person name="Meguro A."/>
            <person name="Negishi M."/>
            <person name="Ohta I."/>
            <person name="Ohta T."/>
            <person name="Okamoto M."/>
            <person name="Ono N."/>
            <person name="Saji S."/>
            <person name="Sakaguchi M."/>
            <person name="Sakai K."/>
            <person name="Shibata M."/>
            <person name="Shimokawa T."/>
            <person name="Song J."/>
            <person name="Takazaki Y."/>
            <person name="Terasawa K."/>
            <person name="Tsugane M."/>
            <person name="Tsuji K."/>
            <person name="Ueda S."/>
            <person name="Waki K."/>
            <person name="Yamagata H."/>
            <person name="Yamamoto M."/>
            <person name="Yamamoto S."/>
            <person name="Yamane H."/>
            <person name="Yoshiki S."/>
            <person name="Yoshihara R."/>
            <person name="Yukawa K."/>
            <person name="Zhong H."/>
            <person name="Yano M."/>
            <person name="Yuan Q."/>
            <person name="Ouyang S."/>
            <person name="Liu J."/>
            <person name="Jones K.M."/>
            <person name="Gansberger K."/>
            <person name="Moffat K."/>
            <person name="Hill J."/>
            <person name="Bera J."/>
            <person name="Fadrosh D."/>
            <person name="Jin S."/>
            <person name="Johri S."/>
            <person name="Kim M."/>
            <person name="Overton L."/>
            <person name="Reardon M."/>
            <person name="Tsitrin T."/>
            <person name="Vuong H."/>
            <person name="Weaver B."/>
            <person name="Ciecko A."/>
            <person name="Tallon L."/>
            <person name="Jackson J."/>
            <person name="Pai G."/>
            <person name="Aken S.V."/>
            <person name="Utterback T."/>
            <person name="Reidmuller S."/>
            <person name="Feldblyum T."/>
            <person name="Hsiao J."/>
            <person name="Zismann V."/>
            <person name="Iobst S."/>
            <person name="de Vazeille A.R."/>
            <person name="Buell C.R."/>
            <person name="Ying K."/>
            <person name="Li Y."/>
            <person name="Lu T."/>
            <person name="Huang Y."/>
            <person name="Zhao Q."/>
            <person name="Feng Q."/>
            <person name="Zhang L."/>
            <person name="Zhu J."/>
            <person name="Weng Q."/>
            <person name="Mu J."/>
            <person name="Lu Y."/>
            <person name="Fan D."/>
            <person name="Liu Y."/>
            <person name="Guan J."/>
            <person name="Zhang Y."/>
            <person name="Yu S."/>
            <person name="Liu X."/>
            <person name="Zhang Y."/>
            <person name="Hong G."/>
            <person name="Han B."/>
            <person name="Choisne N."/>
            <person name="Demange N."/>
            <person name="Orjeda G."/>
            <person name="Samain S."/>
            <person name="Cattolico L."/>
            <person name="Pelletier E."/>
            <person name="Couloux A."/>
            <person name="Segurens B."/>
            <person name="Wincker P."/>
            <person name="D'Hont A."/>
            <person name="Scarpelli C."/>
            <person name="Weissenbach J."/>
            <person name="Salanoubat M."/>
            <person name="Quetier F."/>
            <person name="Yu Y."/>
            <person name="Kim H.R."/>
            <person name="Rambo T."/>
            <person name="Currie J."/>
            <person name="Collura K."/>
            <person name="Luo M."/>
            <person name="Yang T."/>
            <person name="Ammiraju J.S.S."/>
            <person name="Engler F."/>
            <person name="Soderlund C."/>
            <person name="Wing R.A."/>
            <person name="Palmer L.E."/>
            <person name="de la Bastide M."/>
            <person name="Spiegel L."/>
            <person name="Nascimento L."/>
            <person name="Zutavern T."/>
            <person name="O'Shaughnessy A."/>
            <person name="Dike S."/>
            <person name="Dedhia N."/>
            <person name="Preston R."/>
            <person name="Balija V."/>
            <person name="McCombie W.R."/>
            <person name="Chow T."/>
            <person name="Chen H."/>
            <person name="Chung M."/>
            <person name="Chen C."/>
            <person name="Shaw J."/>
            <person name="Wu H."/>
            <person name="Hsiao K."/>
            <person name="Chao Y."/>
            <person name="Chu M."/>
            <person name="Cheng C."/>
            <person name="Hour A."/>
            <person name="Lee P."/>
            <person name="Lin S."/>
            <person name="Lin Y."/>
            <person name="Liou J."/>
            <person name="Liu S."/>
            <person name="Hsing Y."/>
            <person name="Raghuvanshi S."/>
            <person name="Mohanty A."/>
            <person name="Bharti A.K."/>
            <person name="Gaur A."/>
            <person name="Gupta V."/>
            <person name="Kumar D."/>
            <person name="Ravi V."/>
            <person name="Vij S."/>
            <person name="Kapur A."/>
            <person name="Khurana P."/>
            <person name="Khurana P."/>
            <person name="Khurana J.P."/>
            <person name="Tyagi A.K."/>
            <person name="Gaikwad K."/>
            <person name="Singh A."/>
            <person name="Dalal V."/>
            <person name="Srivastava S."/>
            <person name="Dixit A."/>
            <person name="Pal A.K."/>
            <person name="Ghazi I.A."/>
            <person name="Yadav M."/>
            <person name="Pandit A."/>
            <person name="Bhargava A."/>
            <person name="Sureshbabu K."/>
            <person name="Batra K."/>
            <person name="Sharma T.R."/>
            <person name="Mohapatra T."/>
            <person name="Singh N.K."/>
            <person name="Messing J."/>
            <person name="Nelson A.B."/>
            <person name="Fuks G."/>
            <person name="Kavchok S."/>
            <person name="Keizer G."/>
            <person name="Linton E."/>
            <person name="Llaca V."/>
            <person name="Song R."/>
            <person name="Tanyolac B."/>
            <person name="Young S."/>
            <person name="Ho-Il K."/>
            <person name="Hahn J.H."/>
            <person name="Sangsakoo G."/>
            <person name="Vanavichit A."/>
            <person name="de Mattos Luiz.A.T."/>
            <person name="Zimmer P.D."/>
            <person name="Malone G."/>
            <person name="Dellagostin O."/>
            <person name="de Oliveira A.C."/>
            <person name="Bevan M."/>
            <person name="Bancroft I."/>
            <person name="Minx P."/>
            <person name="Cordum H."/>
            <person name="Wilson R."/>
            <person name="Cheng Z."/>
            <person name="Jin W."/>
            <person name="Jiang J."/>
            <person name="Leong S.A."/>
            <person name="Iwama H."/>
            <person name="Gojobori T."/>
            <person name="Itoh T."/>
            <person name="Niimura Y."/>
            <person name="Fujii Y."/>
            <person name="Habara T."/>
            <person name="Sakai H."/>
            <person name="Sato Y."/>
            <person name="Wilson G."/>
            <person name="Kumar K."/>
            <person name="McCouch S."/>
            <person name="Juretic N."/>
            <person name="Hoen D."/>
            <person name="Wright S."/>
            <person name="Bruskiewich R."/>
            <person name="Bureau T."/>
            <person name="Miyao A."/>
            <person name="Hirochika H."/>
            <person name="Nishikawa T."/>
            <person name="Kadowaki K."/>
            <person name="Sugiura M."/>
            <person name="Burr B."/>
            <person name="Sasaki T."/>
        </authorList>
    </citation>
    <scope>NUCLEOTIDE SEQUENCE [LARGE SCALE GENOMIC DNA]</scope>
    <source>
        <strain evidence="2">cv. Nipponbare</strain>
    </source>
</reference>
<proteinExistence type="predicted"/>
<reference evidence="1 2" key="3">
    <citation type="journal article" date="2013" name="Rice">
        <title>Improvement of the Oryza sativa Nipponbare reference genome using next generation sequence and optical map data.</title>
        <authorList>
            <person name="Kawahara Y."/>
            <person name="de la Bastide M."/>
            <person name="Hamilton J.P."/>
            <person name="Kanamori H."/>
            <person name="McCombie W.R."/>
            <person name="Ouyang S."/>
            <person name="Schwartz D.C."/>
            <person name="Tanaka T."/>
            <person name="Wu J."/>
            <person name="Zhou S."/>
            <person name="Childs K.L."/>
            <person name="Davidson R.M."/>
            <person name="Lin H."/>
            <person name="Quesada-Ocampo L."/>
            <person name="Vaillancourt B."/>
            <person name="Sakai H."/>
            <person name="Lee S.S."/>
            <person name="Kim J."/>
            <person name="Numa H."/>
            <person name="Itoh T."/>
            <person name="Buell C.R."/>
            <person name="Matsumoto T."/>
        </authorList>
    </citation>
    <scope>NUCLEOTIDE SEQUENCE [LARGE SCALE GENOMIC DNA]</scope>
    <source>
        <strain evidence="2">cv. Nipponbare</strain>
    </source>
</reference>
<dbReference type="Gramene" id="Os08t0481300-00">
    <property type="protein sequence ID" value="Os08t0481300-00"/>
    <property type="gene ID" value="Os08g0481300"/>
</dbReference>
<evidence type="ECO:0000313" key="2">
    <source>
        <dbReference type="Proteomes" id="UP000059680"/>
    </source>
</evidence>
<protein>
    <submittedName>
        <fullName evidence="1">Os08g0481300 protein</fullName>
    </submittedName>
</protein>
<evidence type="ECO:0000313" key="1">
    <source>
        <dbReference type="EMBL" id="BAT05927.1"/>
    </source>
</evidence>
<organism evidence="1 2">
    <name type="scientific">Oryza sativa subsp. japonica</name>
    <name type="common">Rice</name>
    <dbReference type="NCBI Taxonomy" id="39947"/>
    <lineage>
        <taxon>Eukaryota</taxon>
        <taxon>Viridiplantae</taxon>
        <taxon>Streptophyta</taxon>
        <taxon>Embryophyta</taxon>
        <taxon>Tracheophyta</taxon>
        <taxon>Spermatophyta</taxon>
        <taxon>Magnoliopsida</taxon>
        <taxon>Liliopsida</taxon>
        <taxon>Poales</taxon>
        <taxon>Poaceae</taxon>
        <taxon>BOP clade</taxon>
        <taxon>Oryzoideae</taxon>
        <taxon>Oryzeae</taxon>
        <taxon>Oryzinae</taxon>
        <taxon>Oryza</taxon>
        <taxon>Oryza sativa</taxon>
    </lineage>
</organism>
<dbReference type="Proteomes" id="UP000059680">
    <property type="component" value="Chromosome 8"/>
</dbReference>
<keyword evidence="2" id="KW-1185">Reference proteome</keyword>
<dbReference type="EMBL" id="AP014964">
    <property type="protein sequence ID" value="BAT05927.1"/>
    <property type="molecule type" value="Genomic_DNA"/>
</dbReference>
<reference evidence="1 2" key="2">
    <citation type="journal article" date="2013" name="Plant Cell Physiol.">
        <title>Rice Annotation Project Database (RAP-DB): an integrative and interactive database for rice genomics.</title>
        <authorList>
            <person name="Sakai H."/>
            <person name="Lee S.S."/>
            <person name="Tanaka T."/>
            <person name="Numa H."/>
            <person name="Kim J."/>
            <person name="Kawahara Y."/>
            <person name="Wakimoto H."/>
            <person name="Yang C.C."/>
            <person name="Iwamoto M."/>
            <person name="Abe T."/>
            <person name="Yamada Y."/>
            <person name="Muto A."/>
            <person name="Inokuchi H."/>
            <person name="Ikemura T."/>
            <person name="Matsumoto T."/>
            <person name="Sasaki T."/>
            <person name="Itoh T."/>
        </authorList>
    </citation>
    <scope>NUCLEOTIDE SEQUENCE [LARGE SCALE GENOMIC DNA]</scope>
    <source>
        <strain evidence="2">cv. Nipponbare</strain>
    </source>
</reference>
<dbReference type="InParanoid" id="A0A0P0XHE8"/>